<dbReference type="EMBL" id="JPVT01000140">
    <property type="protein sequence ID" value="KFN90651.1"/>
    <property type="molecule type" value="Genomic_DNA"/>
</dbReference>
<dbReference type="PANTHER" id="PTHR30383:SF27">
    <property type="entry name" value="SPORE GERMINATION LIPASE LIPC"/>
    <property type="match status" value="1"/>
</dbReference>
<sequence>MKHKTFFISFFSVIGVALITFFILHLASPKAQPQLMGTASVSNNENKQRIHYTAIGDSLTEGVGDATQNGGFVSLVADDLQDDYPVNSVEVDNYGVAGERSDQILQRIKEDNETQNDIASSDIITLTLGGNDIMKVIKKNIFGLSIDSFEKPLQKYQENLSDMIYEIRDLNETAGIYVTGVYNPFYVNFPEIEDMQTIIENWDNGTQELVAQEDDVYFVPINEVISQGTNDEAVINTESEDETTSSTQEENDLNKVKNNALFEEDNFHPNTIGYQLITQEVMKKMDDTQSTWLTEENAS</sequence>
<dbReference type="SUPFAM" id="SSF52266">
    <property type="entry name" value="SGNH hydrolase"/>
    <property type="match status" value="1"/>
</dbReference>
<accession>A0A091BYF4</accession>
<dbReference type="PATRIC" id="fig|1302648.3.peg.1366"/>
<evidence type="ECO:0000313" key="4">
    <source>
        <dbReference type="Proteomes" id="UP000029381"/>
    </source>
</evidence>
<dbReference type="AlphaFoldDB" id="A0A091BYF4"/>
<organism evidence="3 4">
    <name type="scientific">Tetragenococcus muriaticus 3MR10-3</name>
    <dbReference type="NCBI Taxonomy" id="1302648"/>
    <lineage>
        <taxon>Bacteria</taxon>
        <taxon>Bacillati</taxon>
        <taxon>Bacillota</taxon>
        <taxon>Bacilli</taxon>
        <taxon>Lactobacillales</taxon>
        <taxon>Enterococcaceae</taxon>
        <taxon>Tetragenococcus</taxon>
    </lineage>
</organism>
<dbReference type="Gene3D" id="3.40.50.1110">
    <property type="entry name" value="SGNH hydrolase"/>
    <property type="match status" value="1"/>
</dbReference>
<dbReference type="GO" id="GO:0004622">
    <property type="term" value="F:phosphatidylcholine lysophospholipase activity"/>
    <property type="evidence" value="ECO:0007669"/>
    <property type="project" value="TreeGrafter"/>
</dbReference>
<keyword evidence="3" id="KW-0378">Hydrolase</keyword>
<gene>
    <name evidence="3" type="ORF">TMU3MR103_1400</name>
</gene>
<dbReference type="Proteomes" id="UP000029381">
    <property type="component" value="Unassembled WGS sequence"/>
</dbReference>
<evidence type="ECO:0000313" key="3">
    <source>
        <dbReference type="EMBL" id="KFN90651.1"/>
    </source>
</evidence>
<dbReference type="InterPro" id="IPR036514">
    <property type="entry name" value="SGNH_hydro_sf"/>
</dbReference>
<keyword evidence="1" id="KW-0472">Membrane</keyword>
<comment type="caution">
    <text evidence="3">The sequence shown here is derived from an EMBL/GenBank/DDBJ whole genome shotgun (WGS) entry which is preliminary data.</text>
</comment>
<reference evidence="3 4" key="1">
    <citation type="submission" date="2014-08" db="EMBL/GenBank/DDBJ databases">
        <title>Genome sequence of Tetragenococcus muriaticus.</title>
        <authorList>
            <person name="Chuea-nongthon C."/>
            <person name="Rodtong S."/>
            <person name="Yongsawatdigul J."/>
            <person name="Steele J.L."/>
            <person name="Liu X.-y."/>
            <person name="Speers J."/>
            <person name="Glasner J.D."/>
            <person name="Neeno-Eckwall E.C."/>
        </authorList>
    </citation>
    <scope>NUCLEOTIDE SEQUENCE [LARGE SCALE GENOMIC DNA]</scope>
    <source>
        <strain evidence="3 4">3MR10-3</strain>
    </source>
</reference>
<feature type="domain" description="SGNH hydrolase-type esterase" evidence="2">
    <location>
        <begin position="54"/>
        <end position="276"/>
    </location>
</feature>
<dbReference type="InterPro" id="IPR051532">
    <property type="entry name" value="Ester_Hydrolysis_Enzymes"/>
</dbReference>
<feature type="transmembrane region" description="Helical" evidence="1">
    <location>
        <begin position="6"/>
        <end position="27"/>
    </location>
</feature>
<dbReference type="RefSeq" id="WP_038023433.1">
    <property type="nucleotide sequence ID" value="NZ_JPVT01000140.1"/>
</dbReference>
<keyword evidence="4" id="KW-1185">Reference proteome</keyword>
<dbReference type="CDD" id="cd04506">
    <property type="entry name" value="SGNH_hydrolase_YpmR_like"/>
    <property type="match status" value="1"/>
</dbReference>
<dbReference type="PANTHER" id="PTHR30383">
    <property type="entry name" value="THIOESTERASE 1/PROTEASE 1/LYSOPHOSPHOLIPASE L1"/>
    <property type="match status" value="1"/>
</dbReference>
<evidence type="ECO:0000256" key="1">
    <source>
        <dbReference type="SAM" id="Phobius"/>
    </source>
</evidence>
<protein>
    <submittedName>
        <fullName evidence="3">GDSL family lipase/acylhydrolase</fullName>
    </submittedName>
</protein>
<dbReference type="InterPro" id="IPR013830">
    <property type="entry name" value="SGNH_hydro"/>
</dbReference>
<evidence type="ECO:0000259" key="2">
    <source>
        <dbReference type="Pfam" id="PF13472"/>
    </source>
</evidence>
<dbReference type="Pfam" id="PF13472">
    <property type="entry name" value="Lipase_GDSL_2"/>
    <property type="match status" value="1"/>
</dbReference>
<keyword evidence="1" id="KW-0812">Transmembrane</keyword>
<keyword evidence="1" id="KW-1133">Transmembrane helix</keyword>
<proteinExistence type="predicted"/>
<name>A0A091BYF4_9ENTE</name>